<organism evidence="7 8">
    <name type="scientific">Termitidicoccus mucosus</name>
    <dbReference type="NCBI Taxonomy" id="1184151"/>
    <lineage>
        <taxon>Bacteria</taxon>
        <taxon>Pseudomonadati</taxon>
        <taxon>Verrucomicrobiota</taxon>
        <taxon>Opitutia</taxon>
        <taxon>Opitutales</taxon>
        <taxon>Opitutaceae</taxon>
        <taxon>Termitidicoccus</taxon>
    </lineage>
</organism>
<comment type="caution">
    <text evidence="7">The sequence shown here is derived from an EMBL/GenBank/DDBJ whole genome shotgun (WGS) entry which is preliminary data.</text>
</comment>
<evidence type="ECO:0000256" key="6">
    <source>
        <dbReference type="SAM" id="Phobius"/>
    </source>
</evidence>
<evidence type="ECO:0000256" key="5">
    <source>
        <dbReference type="ARBA" id="ARBA00023136"/>
    </source>
</evidence>
<feature type="transmembrane region" description="Helical" evidence="6">
    <location>
        <begin position="94"/>
        <end position="119"/>
    </location>
</feature>
<keyword evidence="3 6" id="KW-0812">Transmembrane</keyword>
<dbReference type="Proteomes" id="UP000078486">
    <property type="component" value="Unassembled WGS sequence"/>
</dbReference>
<dbReference type="Pfam" id="PF07690">
    <property type="entry name" value="MFS_1"/>
    <property type="match status" value="1"/>
</dbReference>
<feature type="transmembrane region" description="Helical" evidence="6">
    <location>
        <begin position="282"/>
        <end position="298"/>
    </location>
</feature>
<reference evidence="7 8" key="1">
    <citation type="submission" date="2016-01" db="EMBL/GenBank/DDBJ databases">
        <title>High potential of lignocellulose degradation of a new Verrucomicrobia species.</title>
        <authorList>
            <person name="Wang Y."/>
            <person name="Shi Y."/>
            <person name="Qiu Z."/>
            <person name="Liu S."/>
            <person name="Yang H."/>
        </authorList>
    </citation>
    <scope>NUCLEOTIDE SEQUENCE [LARGE SCALE GENOMIC DNA]</scope>
    <source>
        <strain evidence="7 8">TSB47</strain>
    </source>
</reference>
<dbReference type="PANTHER" id="PTHR43702">
    <property type="entry name" value="L-FUCOSE-PROTON SYMPORTER"/>
    <property type="match status" value="1"/>
</dbReference>
<feature type="transmembrane region" description="Helical" evidence="6">
    <location>
        <begin position="254"/>
        <end position="270"/>
    </location>
</feature>
<feature type="transmembrane region" description="Helical" evidence="6">
    <location>
        <begin position="66"/>
        <end position="88"/>
    </location>
</feature>
<protein>
    <submittedName>
        <fullName evidence="7">Fucose permease</fullName>
    </submittedName>
</protein>
<dbReference type="AlphaFoldDB" id="A0A178IN10"/>
<evidence type="ECO:0000256" key="4">
    <source>
        <dbReference type="ARBA" id="ARBA00022989"/>
    </source>
</evidence>
<keyword evidence="8" id="KW-1185">Reference proteome</keyword>
<feature type="transmembrane region" description="Helical" evidence="6">
    <location>
        <begin position="211"/>
        <end position="234"/>
    </location>
</feature>
<dbReference type="InterPro" id="IPR011701">
    <property type="entry name" value="MFS"/>
</dbReference>
<keyword evidence="4 6" id="KW-1133">Transmembrane helix</keyword>
<feature type="transmembrane region" description="Helical" evidence="6">
    <location>
        <begin position="140"/>
        <end position="159"/>
    </location>
</feature>
<evidence type="ECO:0000256" key="1">
    <source>
        <dbReference type="ARBA" id="ARBA00004429"/>
    </source>
</evidence>
<dbReference type="STRING" id="1184151.AW736_05195"/>
<evidence type="ECO:0000256" key="3">
    <source>
        <dbReference type="ARBA" id="ARBA00022692"/>
    </source>
</evidence>
<feature type="transmembrane region" description="Helical" evidence="6">
    <location>
        <begin position="354"/>
        <end position="373"/>
    </location>
</feature>
<feature type="transmembrane region" description="Helical" evidence="6">
    <location>
        <begin position="379"/>
        <end position="403"/>
    </location>
</feature>
<comment type="subcellular location">
    <subcellularLocation>
        <location evidence="1">Cell inner membrane</location>
        <topology evidence="1">Multi-pass membrane protein</topology>
    </subcellularLocation>
</comment>
<dbReference type="RefSeq" id="WP_334319097.1">
    <property type="nucleotide sequence ID" value="NZ_CP109796.1"/>
</dbReference>
<sequence>MTSLFFLWGFMTVFNDILIPRFKEAFSLSYFQAMLVQLAFFGAYFVGSLLYYIISSTKGDPIAKIGYKNGVVIGLLISAVGSALFWPAAGAVSYPMFLGALFIVGLGFAMLQIAANPYVTILGPEKTASSRLNLAQGFNSVGTTIGPLIGGWLIFQYFAKTGAHGVDSVKVPYLAFCIVFVVLAVVFYFVRLPHIGEGKIEKGAGALKHPHVALGALGIFMYVGGEVSVGSAIINFLGQPEIAGLPEIDASKFVAIYWGGLLIGRFMGAVELSEMEKVKKQVLLLGIPLVAYLFLWIAKSAPLSAISGDSGAAAGVSVMTVWKDQFVANWSVFKFYLPFVGLCWLMFQVGKAQAGRTLAIFSTTVVALLLVAIFVGGKTAMWCVVAAGLFSSIGWSNTFSLAIEGLGPLKSQASSLLVMAILGGALLPPLQGLVADVTKNLPLSFIVPLIAYAYVAFYGAKGHNIGRDKMHTS</sequence>
<dbReference type="GO" id="GO:0022857">
    <property type="term" value="F:transmembrane transporter activity"/>
    <property type="evidence" value="ECO:0007669"/>
    <property type="project" value="InterPro"/>
</dbReference>
<dbReference type="EMBL" id="LRRQ01000042">
    <property type="protein sequence ID" value="OAM91081.1"/>
    <property type="molecule type" value="Genomic_DNA"/>
</dbReference>
<evidence type="ECO:0000313" key="7">
    <source>
        <dbReference type="EMBL" id="OAM91081.1"/>
    </source>
</evidence>
<evidence type="ECO:0000313" key="8">
    <source>
        <dbReference type="Proteomes" id="UP000078486"/>
    </source>
</evidence>
<dbReference type="CDD" id="cd17394">
    <property type="entry name" value="MFS_FucP_like"/>
    <property type="match status" value="1"/>
</dbReference>
<proteinExistence type="predicted"/>
<keyword evidence="2" id="KW-1003">Cell membrane</keyword>
<name>A0A178IN10_9BACT</name>
<evidence type="ECO:0000256" key="2">
    <source>
        <dbReference type="ARBA" id="ARBA00022475"/>
    </source>
</evidence>
<feature type="transmembrane region" description="Helical" evidence="6">
    <location>
        <begin position="31"/>
        <end position="54"/>
    </location>
</feature>
<dbReference type="InterPro" id="IPR050375">
    <property type="entry name" value="MFS_TsgA-like"/>
</dbReference>
<feature type="transmembrane region" description="Helical" evidence="6">
    <location>
        <begin position="171"/>
        <end position="190"/>
    </location>
</feature>
<keyword evidence="5 6" id="KW-0472">Membrane</keyword>
<feature type="transmembrane region" description="Helical" evidence="6">
    <location>
        <begin position="327"/>
        <end position="347"/>
    </location>
</feature>
<dbReference type="InterPro" id="IPR036259">
    <property type="entry name" value="MFS_trans_sf"/>
</dbReference>
<dbReference type="Gene3D" id="1.20.1250.20">
    <property type="entry name" value="MFS general substrate transporter like domains"/>
    <property type="match status" value="3"/>
</dbReference>
<dbReference type="GO" id="GO:0005886">
    <property type="term" value="C:plasma membrane"/>
    <property type="evidence" value="ECO:0007669"/>
    <property type="project" value="UniProtKB-SubCell"/>
</dbReference>
<dbReference type="PANTHER" id="PTHR43702:SF3">
    <property type="entry name" value="PROTEIN TSGA"/>
    <property type="match status" value="1"/>
</dbReference>
<feature type="transmembrane region" description="Helical" evidence="6">
    <location>
        <begin position="441"/>
        <end position="460"/>
    </location>
</feature>
<accession>A0A178IN10</accession>
<dbReference type="SUPFAM" id="SSF103473">
    <property type="entry name" value="MFS general substrate transporter"/>
    <property type="match status" value="1"/>
</dbReference>
<gene>
    <name evidence="7" type="ORF">AW736_05195</name>
</gene>
<feature type="transmembrane region" description="Helical" evidence="6">
    <location>
        <begin position="415"/>
        <end position="435"/>
    </location>
</feature>